<reference evidence="1 2" key="1">
    <citation type="journal article" date="2017" name="Curr. Biol.">
        <title>The Evolution of Venom by Co-option of Single-Copy Genes.</title>
        <authorList>
            <person name="Martinson E.O."/>
            <person name="Mrinalini"/>
            <person name="Kelkar Y.D."/>
            <person name="Chang C.H."/>
            <person name="Werren J.H."/>
        </authorList>
    </citation>
    <scope>NUCLEOTIDE SEQUENCE [LARGE SCALE GENOMIC DNA]</scope>
    <source>
        <strain evidence="1 2">Alberta</strain>
        <tissue evidence="1">Whole body</tissue>
    </source>
</reference>
<organism evidence="1 2">
    <name type="scientific">Trichomalopsis sarcophagae</name>
    <dbReference type="NCBI Taxonomy" id="543379"/>
    <lineage>
        <taxon>Eukaryota</taxon>
        <taxon>Metazoa</taxon>
        <taxon>Ecdysozoa</taxon>
        <taxon>Arthropoda</taxon>
        <taxon>Hexapoda</taxon>
        <taxon>Insecta</taxon>
        <taxon>Pterygota</taxon>
        <taxon>Neoptera</taxon>
        <taxon>Endopterygota</taxon>
        <taxon>Hymenoptera</taxon>
        <taxon>Apocrita</taxon>
        <taxon>Proctotrupomorpha</taxon>
        <taxon>Chalcidoidea</taxon>
        <taxon>Pteromalidae</taxon>
        <taxon>Pteromalinae</taxon>
        <taxon>Trichomalopsis</taxon>
    </lineage>
</organism>
<name>A0A232ES72_9HYME</name>
<dbReference type="EMBL" id="NNAY01002509">
    <property type="protein sequence ID" value="OXU21167.1"/>
    <property type="molecule type" value="Genomic_DNA"/>
</dbReference>
<proteinExistence type="predicted"/>
<sequence length="359" mass="39812">MSCVEPRPDKPSFEREGSISRPSPLLRLLSLGRINFSSVTTRQTKSERRKLPYVVAGDVIVLVLVELLLDDDHRRRLVLVLPAVRDELVRPVPYGEHQSPRYRHDDHHVVEAHVRHVHEIHRQNLIADLRGPLLEHRTTIIPEAEERTDLQTAAVVNSRLQCYPRDEYAVVPIHAVALPDVESQSLTGSFDDLDEMDRVLWILNNQECAISLGHANCAGSTTSEACLPICLGSMTLTTISPCFSTASRAAAVEASWSFSTVSNCLKISFVIPLTCNRDSLSYTISGAVLLRPVEQRLVVSGKENGATPISGCSSLPRITRSRQAVVMLAEDEWMERSSLFWEACVFLGSEGEVVSSAPM</sequence>
<protein>
    <submittedName>
        <fullName evidence="1">Uncharacterized protein</fullName>
    </submittedName>
</protein>
<gene>
    <name evidence="1" type="ORF">TSAR_004444</name>
</gene>
<dbReference type="AlphaFoldDB" id="A0A232ES72"/>
<evidence type="ECO:0000313" key="2">
    <source>
        <dbReference type="Proteomes" id="UP000215335"/>
    </source>
</evidence>
<comment type="caution">
    <text evidence="1">The sequence shown here is derived from an EMBL/GenBank/DDBJ whole genome shotgun (WGS) entry which is preliminary data.</text>
</comment>
<accession>A0A232ES72</accession>
<dbReference type="Proteomes" id="UP000215335">
    <property type="component" value="Unassembled WGS sequence"/>
</dbReference>
<evidence type="ECO:0000313" key="1">
    <source>
        <dbReference type="EMBL" id="OXU21167.1"/>
    </source>
</evidence>
<feature type="non-terminal residue" evidence="1">
    <location>
        <position position="359"/>
    </location>
</feature>
<keyword evidence="2" id="KW-1185">Reference proteome</keyword>